<evidence type="ECO:0008006" key="4">
    <source>
        <dbReference type="Google" id="ProtNLM"/>
    </source>
</evidence>
<accession>A0A423WQW2</accession>
<comment type="caution">
    <text evidence="2">The sequence shown here is derived from an EMBL/GenBank/DDBJ whole genome shotgun (WGS) entry which is preliminary data.</text>
</comment>
<name>A0A423WQW2_9PEZI</name>
<dbReference type="InParanoid" id="A0A423WQW2"/>
<dbReference type="OrthoDB" id="329835at2759"/>
<dbReference type="AlphaFoldDB" id="A0A423WQW2"/>
<dbReference type="InterPro" id="IPR016036">
    <property type="entry name" value="Malonyl_transacylase_ACP-bd"/>
</dbReference>
<dbReference type="SUPFAM" id="SSF52151">
    <property type="entry name" value="FabD/lysophospholipase-like"/>
    <property type="match status" value="1"/>
</dbReference>
<dbReference type="PANTHER" id="PTHR45681">
    <property type="entry name" value="POLYKETIDE SYNTHASE 44-RELATED"/>
    <property type="match status" value="1"/>
</dbReference>
<organism evidence="2 3">
    <name type="scientific">Cytospora leucostoma</name>
    <dbReference type="NCBI Taxonomy" id="1230097"/>
    <lineage>
        <taxon>Eukaryota</taxon>
        <taxon>Fungi</taxon>
        <taxon>Dikarya</taxon>
        <taxon>Ascomycota</taxon>
        <taxon>Pezizomycotina</taxon>
        <taxon>Sordariomycetes</taxon>
        <taxon>Sordariomycetidae</taxon>
        <taxon>Diaporthales</taxon>
        <taxon>Cytosporaceae</taxon>
        <taxon>Cytospora</taxon>
    </lineage>
</organism>
<dbReference type="SUPFAM" id="SSF55048">
    <property type="entry name" value="Probable ACP-binding domain of malonyl-CoA ACP transacylase"/>
    <property type="match status" value="1"/>
</dbReference>
<evidence type="ECO:0000313" key="2">
    <source>
        <dbReference type="EMBL" id="ROW05889.1"/>
    </source>
</evidence>
<dbReference type="InterPro" id="IPR016035">
    <property type="entry name" value="Acyl_Trfase/lysoPLipase"/>
</dbReference>
<dbReference type="EMBL" id="LKEB01000045">
    <property type="protein sequence ID" value="ROW05889.1"/>
    <property type="molecule type" value="Genomic_DNA"/>
</dbReference>
<dbReference type="Proteomes" id="UP000285146">
    <property type="component" value="Unassembled WGS sequence"/>
</dbReference>
<keyword evidence="3" id="KW-1185">Reference proteome</keyword>
<dbReference type="PANTHER" id="PTHR45681:SF6">
    <property type="entry name" value="POLYKETIDE SYNTHASE 37"/>
    <property type="match status" value="1"/>
</dbReference>
<gene>
    <name evidence="2" type="ORF">VPNG_07979</name>
</gene>
<protein>
    <recommendedName>
        <fullName evidence="4">Malonyl-CoA:ACP transacylase (MAT) domain-containing protein</fullName>
    </recommendedName>
</protein>
<keyword evidence="1" id="KW-0808">Transferase</keyword>
<dbReference type="STRING" id="1230097.A0A423WQW2"/>
<dbReference type="InterPro" id="IPR050444">
    <property type="entry name" value="Polyketide_Synthase"/>
</dbReference>
<dbReference type="InterPro" id="IPR001227">
    <property type="entry name" value="Ac_transferase_dom_sf"/>
</dbReference>
<reference evidence="2 3" key="1">
    <citation type="submission" date="2015-09" db="EMBL/GenBank/DDBJ databases">
        <title>Host preference determinants of Valsa canker pathogens revealed by comparative genomics.</title>
        <authorList>
            <person name="Yin Z."/>
            <person name="Huang L."/>
        </authorList>
    </citation>
    <scope>NUCLEOTIDE SEQUENCE [LARGE SCALE GENOMIC DNA]</scope>
    <source>
        <strain evidence="2 3">SXYLt</strain>
    </source>
</reference>
<proteinExistence type="predicted"/>
<evidence type="ECO:0000313" key="3">
    <source>
        <dbReference type="Proteomes" id="UP000285146"/>
    </source>
</evidence>
<dbReference type="GO" id="GO:0016740">
    <property type="term" value="F:transferase activity"/>
    <property type="evidence" value="ECO:0007669"/>
    <property type="project" value="UniProtKB-KW"/>
</dbReference>
<dbReference type="Gene3D" id="3.40.366.10">
    <property type="entry name" value="Malonyl-Coenzyme A Acyl Carrier Protein, domain 2"/>
    <property type="match status" value="1"/>
</dbReference>
<sequence length="388" mass="43536">MVVGREELLHDLRGSEKGAMMVVEGDLETVKDVLAKSGNITTIAFFNGPRCLAMAGTRIEMKDVAETLQQPGFSTMCSRILDTTNAFHSALADKPMPQLPEVSHRLSFNEPMITLESATESKWPASIRLAVDYDAEHMRQRVHYNQAMQRLAQQYPDRELGKDYIRPEAWDVLAQCEKVSDKSFVTDLFVFDAVRGHLVDVILGIDYHKLWELASLSAKQERRENQLTLADISIDSLMIIELGKGMEGAFNAPLVRYELAYVTTVRELLSPFTVFEAFEEAKPFIDDLVANSCAGYVDDVLPRLTQLTITLEHSSVNRLKYFAGSRLAEVLRGEQDGSKLIFGTDEGWKLLIGLYGDSLPNNLVNPQMRVMLTRLIGQLEHVDGLILP</sequence>
<evidence type="ECO:0000256" key="1">
    <source>
        <dbReference type="ARBA" id="ARBA00022679"/>
    </source>
</evidence>